<keyword evidence="3" id="KW-1185">Reference proteome</keyword>
<reference evidence="2 3" key="1">
    <citation type="submission" date="2020-02" db="EMBL/GenBank/DDBJ databases">
        <authorList>
            <person name="Zhang X.-Y."/>
        </authorList>
    </citation>
    <scope>NUCLEOTIDE SEQUENCE [LARGE SCALE GENOMIC DNA]</scope>
    <source>
        <strain evidence="2 3">C33</strain>
    </source>
</reference>
<feature type="region of interest" description="Disordered" evidence="1">
    <location>
        <begin position="22"/>
        <end position="46"/>
    </location>
</feature>
<evidence type="ECO:0000313" key="3">
    <source>
        <dbReference type="Proteomes" id="UP000484885"/>
    </source>
</evidence>
<accession>A0A845UWW9</accession>
<dbReference type="Proteomes" id="UP000484885">
    <property type="component" value="Unassembled WGS sequence"/>
</dbReference>
<proteinExistence type="predicted"/>
<name>A0A845UWW9_9GAMM</name>
<dbReference type="Gene3D" id="1.20.120.20">
    <property type="entry name" value="Apolipoprotein"/>
    <property type="match status" value="1"/>
</dbReference>
<dbReference type="RefSeq" id="WP_164211313.1">
    <property type="nucleotide sequence ID" value="NZ_JAAGSC010000041.1"/>
</dbReference>
<dbReference type="SUPFAM" id="SSF140453">
    <property type="entry name" value="EsxAB dimer-like"/>
    <property type="match status" value="1"/>
</dbReference>
<gene>
    <name evidence="2" type="ORF">G3I74_09265</name>
</gene>
<protein>
    <recommendedName>
        <fullName evidence="4">Coiled coil domain-containing protein</fullName>
    </recommendedName>
</protein>
<dbReference type="EMBL" id="JAAGSC010000041">
    <property type="protein sequence ID" value="NDY95917.1"/>
    <property type="molecule type" value="Genomic_DNA"/>
</dbReference>
<evidence type="ECO:0000313" key="2">
    <source>
        <dbReference type="EMBL" id="NDY95917.1"/>
    </source>
</evidence>
<evidence type="ECO:0000256" key="1">
    <source>
        <dbReference type="SAM" id="MobiDB-lite"/>
    </source>
</evidence>
<dbReference type="AlphaFoldDB" id="A0A845UWW9"/>
<comment type="caution">
    <text evidence="2">The sequence shown here is derived from an EMBL/GenBank/DDBJ whole genome shotgun (WGS) entry which is preliminary data.</text>
</comment>
<sequence>MAEQSKRDQFIETLKSRLDDLNSEMDKLEKKADEASGKAEERYEEQLADMREKRAEMEDKLKELRAASEAQFDKLKLEAEHAWKAFQNSVEYFRSHFR</sequence>
<evidence type="ECO:0008006" key="4">
    <source>
        <dbReference type="Google" id="ProtNLM"/>
    </source>
</evidence>
<dbReference type="InterPro" id="IPR036689">
    <property type="entry name" value="ESAT-6-like_sf"/>
</dbReference>
<organism evidence="2 3">
    <name type="scientific">Wenzhouxiangella limi</name>
    <dbReference type="NCBI Taxonomy" id="2707351"/>
    <lineage>
        <taxon>Bacteria</taxon>
        <taxon>Pseudomonadati</taxon>
        <taxon>Pseudomonadota</taxon>
        <taxon>Gammaproteobacteria</taxon>
        <taxon>Chromatiales</taxon>
        <taxon>Wenzhouxiangellaceae</taxon>
        <taxon>Wenzhouxiangella</taxon>
    </lineage>
</organism>